<accession>G3HQ84</accession>
<feature type="chain" id="PRO_5003444766" evidence="1">
    <location>
        <begin position="21"/>
        <end position="68"/>
    </location>
</feature>
<protein>
    <submittedName>
        <fullName evidence="2">Uncharacterized protein</fullName>
    </submittedName>
</protein>
<gene>
    <name evidence="2" type="ORF">I79_012979</name>
</gene>
<proteinExistence type="predicted"/>
<organism evidence="2 3">
    <name type="scientific">Cricetulus griseus</name>
    <name type="common">Chinese hamster</name>
    <name type="synonym">Cricetulus barabensis griseus</name>
    <dbReference type="NCBI Taxonomy" id="10029"/>
    <lineage>
        <taxon>Eukaryota</taxon>
        <taxon>Metazoa</taxon>
        <taxon>Chordata</taxon>
        <taxon>Craniata</taxon>
        <taxon>Vertebrata</taxon>
        <taxon>Euteleostomi</taxon>
        <taxon>Mammalia</taxon>
        <taxon>Eutheria</taxon>
        <taxon>Euarchontoglires</taxon>
        <taxon>Glires</taxon>
        <taxon>Rodentia</taxon>
        <taxon>Myomorpha</taxon>
        <taxon>Muroidea</taxon>
        <taxon>Cricetidae</taxon>
        <taxon>Cricetinae</taxon>
        <taxon>Cricetulus</taxon>
    </lineage>
</organism>
<evidence type="ECO:0000313" key="2">
    <source>
        <dbReference type="EMBL" id="EGW04923.1"/>
    </source>
</evidence>
<dbReference type="Proteomes" id="UP000001075">
    <property type="component" value="Unassembled WGS sequence"/>
</dbReference>
<feature type="signal peptide" evidence="1">
    <location>
        <begin position="1"/>
        <end position="20"/>
    </location>
</feature>
<dbReference type="InParanoid" id="G3HQ84"/>
<reference evidence="3" key="1">
    <citation type="journal article" date="2011" name="Nat. Biotechnol.">
        <title>The genomic sequence of the Chinese hamster ovary (CHO)-K1 cell line.</title>
        <authorList>
            <person name="Xu X."/>
            <person name="Nagarajan H."/>
            <person name="Lewis N.E."/>
            <person name="Pan S."/>
            <person name="Cai Z."/>
            <person name="Liu X."/>
            <person name="Chen W."/>
            <person name="Xie M."/>
            <person name="Wang W."/>
            <person name="Hammond S."/>
            <person name="Andersen M.R."/>
            <person name="Neff N."/>
            <person name="Passarelli B."/>
            <person name="Koh W."/>
            <person name="Fan H.C."/>
            <person name="Wang J."/>
            <person name="Gui Y."/>
            <person name="Lee K.H."/>
            <person name="Betenbaugh M.J."/>
            <person name="Quake S.R."/>
            <person name="Famili I."/>
            <person name="Palsson B.O."/>
            <person name="Wang J."/>
        </authorList>
    </citation>
    <scope>NUCLEOTIDE SEQUENCE [LARGE SCALE GENOMIC DNA]</scope>
    <source>
        <strain evidence="3">CHO K1 cell line</strain>
    </source>
</reference>
<dbReference type="AlphaFoldDB" id="G3HQ84"/>
<sequence length="68" mass="7431">MYRSFGHCLLLPLLTPGGMVVKTEPLTSPVSIQWHRGSKMFPLCCRKQSGTVNTKTEVASVEPTQPTG</sequence>
<evidence type="ECO:0000256" key="1">
    <source>
        <dbReference type="SAM" id="SignalP"/>
    </source>
</evidence>
<evidence type="ECO:0000313" key="3">
    <source>
        <dbReference type="Proteomes" id="UP000001075"/>
    </source>
</evidence>
<name>G3HQ84_CRIGR</name>
<dbReference type="EMBL" id="JH000601">
    <property type="protein sequence ID" value="EGW04923.1"/>
    <property type="molecule type" value="Genomic_DNA"/>
</dbReference>
<keyword evidence="1" id="KW-0732">Signal</keyword>